<dbReference type="Pfam" id="PF15280">
    <property type="entry name" value="BORA_N"/>
    <property type="match status" value="1"/>
</dbReference>
<evidence type="ECO:0000256" key="2">
    <source>
        <dbReference type="ARBA" id="ARBA00020055"/>
    </source>
</evidence>
<dbReference type="PANTHER" id="PTHR14728">
    <property type="entry name" value="PROTEIN AURORA BOREALIS"/>
    <property type="match status" value="1"/>
</dbReference>
<sequence length="481" mass="55168">MYPKNTGYFTNLPNHCTPPSGLTKFVARNPFESDLTNTLHKSVISPSVFRKVTNPQHSPEFSWSVEELALIKPAKIEEFPIEQIHNADPDVELKAQEAIDKFFMTNEIVPSPWESKRKENKLDIKQNTPKRFIDKLNAFQNTPKPIKKDGACQTTLSFPSILPTNVEEALKPYFKFNENEEPNTDNDDANLSYNSLRRKLFFNFNECTDDEEQSSFLVSPIKMNLSSIFCKSPPESGMFHNGSPLKKCSRKMERYGTPIQCSENISPNISSIADIDETPIDDIKKYYSRPVMKLNFCRSMEMSLSNNTQVFEDKVPDNLTINEENSNKSNNDHENTKTDITAEMNSVGVNSTSLIKDNEKNEIIKDKEDKIIKDNNMKEIKNFPDFSQVYKLGKCTSQQIPRYWEMSEKQSASNIIQDTGYLTFSMNSTTNLTDNSSTKQKFYNNEQFLLFDDEIPLSDWKENCKNIACSTPSKYNVNEKG</sequence>
<dbReference type="Proteomes" id="UP000694924">
    <property type="component" value="Unplaced"/>
</dbReference>
<dbReference type="PANTHER" id="PTHR14728:SF2">
    <property type="entry name" value="PROTEIN AURORA BOREALIS"/>
    <property type="match status" value="1"/>
</dbReference>
<dbReference type="InterPro" id="IPR023252">
    <property type="entry name" value="Aurora_borealis_protein"/>
</dbReference>
<protein>
    <recommendedName>
        <fullName evidence="2">Protein aurora borealis</fullName>
    </recommendedName>
</protein>
<comment type="similarity">
    <text evidence="1">Belongs to the BORA family.</text>
</comment>
<name>A0ABM1HTZ9_POLDO</name>
<keyword evidence="3" id="KW-0132">Cell division</keyword>
<keyword evidence="6" id="KW-1185">Reference proteome</keyword>
<accession>A0ABM1HTZ9</accession>
<evidence type="ECO:0000256" key="5">
    <source>
        <dbReference type="ARBA" id="ARBA00023306"/>
    </source>
</evidence>
<evidence type="ECO:0000256" key="1">
    <source>
        <dbReference type="ARBA" id="ARBA00010963"/>
    </source>
</evidence>
<reference evidence="7" key="1">
    <citation type="submission" date="2025-08" db="UniProtKB">
        <authorList>
            <consortium name="RefSeq"/>
        </authorList>
    </citation>
    <scope>IDENTIFICATION</scope>
    <source>
        <tissue evidence="7">Whole body</tissue>
    </source>
</reference>
<keyword evidence="4" id="KW-0498">Mitosis</keyword>
<dbReference type="RefSeq" id="XP_015171436.1">
    <property type="nucleotide sequence ID" value="XM_015315950.1"/>
</dbReference>
<keyword evidence="5" id="KW-0131">Cell cycle</keyword>
<evidence type="ECO:0000313" key="6">
    <source>
        <dbReference type="Proteomes" id="UP000694924"/>
    </source>
</evidence>
<dbReference type="PRINTS" id="PR02038">
    <property type="entry name" value="AURORABORA"/>
</dbReference>
<evidence type="ECO:0000256" key="4">
    <source>
        <dbReference type="ARBA" id="ARBA00022776"/>
    </source>
</evidence>
<organism evidence="6 7">
    <name type="scientific">Polistes dominula</name>
    <name type="common">European paper wasp</name>
    <name type="synonym">Vespa dominula</name>
    <dbReference type="NCBI Taxonomy" id="743375"/>
    <lineage>
        <taxon>Eukaryota</taxon>
        <taxon>Metazoa</taxon>
        <taxon>Ecdysozoa</taxon>
        <taxon>Arthropoda</taxon>
        <taxon>Hexapoda</taxon>
        <taxon>Insecta</taxon>
        <taxon>Pterygota</taxon>
        <taxon>Neoptera</taxon>
        <taxon>Endopterygota</taxon>
        <taxon>Hymenoptera</taxon>
        <taxon>Apocrita</taxon>
        <taxon>Aculeata</taxon>
        <taxon>Vespoidea</taxon>
        <taxon>Vespidae</taxon>
        <taxon>Polistinae</taxon>
        <taxon>Polistini</taxon>
        <taxon>Polistes</taxon>
    </lineage>
</organism>
<proteinExistence type="inferred from homology"/>
<evidence type="ECO:0000256" key="3">
    <source>
        <dbReference type="ARBA" id="ARBA00022618"/>
    </source>
</evidence>
<gene>
    <name evidence="7" type="primary">LOC107063831</name>
</gene>
<dbReference type="GeneID" id="107063831"/>
<evidence type="ECO:0000313" key="7">
    <source>
        <dbReference type="RefSeq" id="XP_015171436.1"/>
    </source>
</evidence>